<dbReference type="InterPro" id="IPR010266">
    <property type="entry name" value="NnrS"/>
</dbReference>
<feature type="transmembrane region" description="Helical" evidence="1">
    <location>
        <begin position="231"/>
        <end position="251"/>
    </location>
</feature>
<feature type="transmembrane region" description="Helical" evidence="1">
    <location>
        <begin position="55"/>
        <end position="76"/>
    </location>
</feature>
<dbReference type="Pfam" id="PF05940">
    <property type="entry name" value="NnrS"/>
    <property type="match status" value="1"/>
</dbReference>
<feature type="transmembrane region" description="Helical" evidence="1">
    <location>
        <begin position="362"/>
        <end position="380"/>
    </location>
</feature>
<feature type="transmembrane region" description="Helical" evidence="1">
    <location>
        <begin position="106"/>
        <end position="125"/>
    </location>
</feature>
<evidence type="ECO:0000313" key="2">
    <source>
        <dbReference type="EMBL" id="OIR00393.1"/>
    </source>
</evidence>
<feature type="transmembrane region" description="Helical" evidence="1">
    <location>
        <begin position="171"/>
        <end position="193"/>
    </location>
</feature>
<feature type="transmembrane region" description="Helical" evidence="1">
    <location>
        <begin position="333"/>
        <end position="356"/>
    </location>
</feature>
<feature type="transmembrane region" description="Helical" evidence="1">
    <location>
        <begin position="137"/>
        <end position="159"/>
    </location>
</feature>
<comment type="caution">
    <text evidence="2">The sequence shown here is derived from an EMBL/GenBank/DDBJ whole genome shotgun (WGS) entry which is preliminary data.</text>
</comment>
<proteinExistence type="predicted"/>
<feature type="transmembrane region" description="Helical" evidence="1">
    <location>
        <begin position="205"/>
        <end position="225"/>
    </location>
</feature>
<dbReference type="EMBL" id="MLJW01000095">
    <property type="protein sequence ID" value="OIR00393.1"/>
    <property type="molecule type" value="Genomic_DNA"/>
</dbReference>
<gene>
    <name evidence="2" type="ORF">GALL_174580</name>
</gene>
<keyword evidence="1" id="KW-1133">Transmembrane helix</keyword>
<feature type="transmembrane region" description="Helical" evidence="1">
    <location>
        <begin position="263"/>
        <end position="280"/>
    </location>
</feature>
<keyword evidence="1" id="KW-0812">Transmembrane</keyword>
<feature type="transmembrane region" description="Helical" evidence="1">
    <location>
        <begin position="292"/>
        <end position="312"/>
    </location>
</feature>
<feature type="transmembrane region" description="Helical" evidence="1">
    <location>
        <begin position="12"/>
        <end position="33"/>
    </location>
</feature>
<sequence>MNSRHPLWSSPFRPFYLLGTAYGLLLMLVWLGADAGLWSLPDVGGSPWLWHGHEMVFGFAAAIISGIVLTALPSWAGTAEFTGGRLALLVGLWLAGRLALIAPSPALPGAVLDCALFPVMTLMLLPQLLRVSNRNYLWLLPVLAGLSAANLVFHAGRLLADPALAVLGLRLAIYSIILLYVLKAGVLTPIFTGNALRESGRGGDIPFIPWFDALAAASVVALAATDLAGLPAPWIGAAALAACLIHGARLARWRGWRVADVPLLAAMHLGYAWLVLAFALRAGAELSGALPAIAWLHAFNVGALGMMMLGLMTRVTLYHTGRALQLPPLLPAAYVLMFAAAALRVAVTLCALGSAWLALSMLLWAAPFAIYLALFGAMLWRPSLPRAAA</sequence>
<dbReference type="AlphaFoldDB" id="A0A1J5RW87"/>
<organism evidence="2">
    <name type="scientific">mine drainage metagenome</name>
    <dbReference type="NCBI Taxonomy" id="410659"/>
    <lineage>
        <taxon>unclassified sequences</taxon>
        <taxon>metagenomes</taxon>
        <taxon>ecological metagenomes</taxon>
    </lineage>
</organism>
<accession>A0A1J5RW87</accession>
<evidence type="ECO:0000256" key="1">
    <source>
        <dbReference type="SAM" id="Phobius"/>
    </source>
</evidence>
<keyword evidence="1" id="KW-0472">Membrane</keyword>
<name>A0A1J5RW87_9ZZZZ</name>
<feature type="transmembrane region" description="Helical" evidence="1">
    <location>
        <begin position="83"/>
        <end position="100"/>
    </location>
</feature>
<protein>
    <submittedName>
        <fullName evidence="2">NnrS protein</fullName>
    </submittedName>
</protein>
<reference evidence="2" key="1">
    <citation type="submission" date="2016-10" db="EMBL/GenBank/DDBJ databases">
        <title>Sequence of Gallionella enrichment culture.</title>
        <authorList>
            <person name="Poehlein A."/>
            <person name="Muehling M."/>
            <person name="Daniel R."/>
        </authorList>
    </citation>
    <scope>NUCLEOTIDE SEQUENCE</scope>
</reference>